<dbReference type="Pfam" id="PF13637">
    <property type="entry name" value="Ank_4"/>
    <property type="match status" value="2"/>
</dbReference>
<dbReference type="AlphaFoldDB" id="A0A8T0HY71"/>
<comment type="caution">
    <text evidence="5">The sequence shown here is derived from an EMBL/GenBank/DDBJ whole genome shotgun (WGS) entry which is preliminary data.</text>
</comment>
<dbReference type="GO" id="GO:0004672">
    <property type="term" value="F:protein kinase activity"/>
    <property type="evidence" value="ECO:0007669"/>
    <property type="project" value="InterPro"/>
</dbReference>
<reference evidence="5" key="1">
    <citation type="submission" date="2020-06" db="EMBL/GenBank/DDBJ databases">
        <title>WGS assembly of Ceratodon purpureus strain R40.</title>
        <authorList>
            <person name="Carey S.B."/>
            <person name="Jenkins J."/>
            <person name="Shu S."/>
            <person name="Lovell J.T."/>
            <person name="Sreedasyam A."/>
            <person name="Maumus F."/>
            <person name="Tiley G.P."/>
            <person name="Fernandez-Pozo N."/>
            <person name="Barry K."/>
            <person name="Chen C."/>
            <person name="Wang M."/>
            <person name="Lipzen A."/>
            <person name="Daum C."/>
            <person name="Saski C.A."/>
            <person name="Payton A.C."/>
            <person name="Mcbreen J.C."/>
            <person name="Conrad R.E."/>
            <person name="Kollar L.M."/>
            <person name="Olsson S."/>
            <person name="Huttunen S."/>
            <person name="Landis J.B."/>
            <person name="Wickett N.J."/>
            <person name="Johnson M.G."/>
            <person name="Rensing S.A."/>
            <person name="Grimwood J."/>
            <person name="Schmutz J."/>
            <person name="Mcdaniel S.F."/>
        </authorList>
    </citation>
    <scope>NUCLEOTIDE SEQUENCE</scope>
    <source>
        <strain evidence="5">R40</strain>
    </source>
</reference>
<evidence type="ECO:0000313" key="5">
    <source>
        <dbReference type="EMBL" id="KAG0575727.1"/>
    </source>
</evidence>
<keyword evidence="2 3" id="KW-0040">ANK repeat</keyword>
<evidence type="ECO:0000256" key="1">
    <source>
        <dbReference type="ARBA" id="ARBA00022737"/>
    </source>
</evidence>
<evidence type="ECO:0000313" key="6">
    <source>
        <dbReference type="Proteomes" id="UP000822688"/>
    </source>
</evidence>
<evidence type="ECO:0000256" key="3">
    <source>
        <dbReference type="PROSITE-ProRule" id="PRU00023"/>
    </source>
</evidence>
<dbReference type="PROSITE" id="PS50011">
    <property type="entry name" value="PROTEIN_KINASE_DOM"/>
    <property type="match status" value="1"/>
</dbReference>
<keyword evidence="6" id="KW-1185">Reference proteome</keyword>
<dbReference type="Pfam" id="PF00069">
    <property type="entry name" value="Pkinase"/>
    <property type="match status" value="1"/>
</dbReference>
<dbReference type="InterPro" id="IPR000719">
    <property type="entry name" value="Prot_kinase_dom"/>
</dbReference>
<dbReference type="SUPFAM" id="SSF56112">
    <property type="entry name" value="Protein kinase-like (PK-like)"/>
    <property type="match status" value="1"/>
</dbReference>
<dbReference type="Proteomes" id="UP000822688">
    <property type="component" value="Chromosome 5"/>
</dbReference>
<name>A0A8T0HY71_CERPU</name>
<feature type="domain" description="Protein kinase" evidence="4">
    <location>
        <begin position="39"/>
        <end position="402"/>
    </location>
</feature>
<feature type="repeat" description="ANK" evidence="3">
    <location>
        <begin position="929"/>
        <end position="961"/>
    </location>
</feature>
<dbReference type="Gene3D" id="1.25.40.20">
    <property type="entry name" value="Ankyrin repeat-containing domain"/>
    <property type="match status" value="3"/>
</dbReference>
<dbReference type="PROSITE" id="PS50297">
    <property type="entry name" value="ANK_REP_REGION"/>
    <property type="match status" value="1"/>
</dbReference>
<dbReference type="PANTHER" id="PTHR24198">
    <property type="entry name" value="ANKYRIN REPEAT AND PROTEIN KINASE DOMAIN-CONTAINING PROTEIN"/>
    <property type="match status" value="1"/>
</dbReference>
<protein>
    <recommendedName>
        <fullName evidence="4">Protein kinase domain-containing protein</fullName>
    </recommendedName>
</protein>
<dbReference type="InterPro" id="IPR002110">
    <property type="entry name" value="Ankyrin_rpt"/>
</dbReference>
<dbReference type="SMART" id="SM00220">
    <property type="entry name" value="S_TKc"/>
    <property type="match status" value="1"/>
</dbReference>
<dbReference type="GO" id="GO:0005524">
    <property type="term" value="F:ATP binding"/>
    <property type="evidence" value="ECO:0007669"/>
    <property type="project" value="InterPro"/>
</dbReference>
<evidence type="ECO:0000259" key="4">
    <source>
        <dbReference type="PROSITE" id="PS50011"/>
    </source>
</evidence>
<dbReference type="InterPro" id="IPR011009">
    <property type="entry name" value="Kinase-like_dom_sf"/>
</dbReference>
<sequence>MYTYSVLPLDVMALGLQVEDRSSYELQNLELNRTVGQQDNVFEVIGNGGFGSIYKGSVLRHIEHIDMSASANKLHGEKRLGGDMSIGTAVEFKGVKRLGRFHGVLLEKSKDSSLSQVNDCAAPVEEIMVAVKKIALSGEVTREDLDREARTMRVFWGCRNFAAVYGLTYCKQLKSVCIVMEVVSGCNLNQFLRSRGTAVFKEPDERTASICDLWSSNDILWWIQKLILFREIVLALMLCHGKKVYHGDLKGYNILLDKQLIPKLIDFGLSFQRRDVEYLRHRAWSLFWAAPEVIGNEALHSDVLADPFPSDVYSLGMLLFEVLLDGETPDSFTDENIIFCDKLEDGGYPVSLDVVQSKDSYLSENVLRPLKALVDECCKAKREERIVLQDCLSTVEKVHSDLFSKYSHTSHRTPCERDEDLFIESKEFKEMMPTFHDRFPDVRDYLVFKPSLNMVISEDGTLLVHCFCSLDFVAGVQYIVEKSAWDFQAERDIPHMSLLCVENECLSTLKYIAASWSDVLRRQFLLIHKACNSSNLVMFKLLLDIGIDFDTWVAEEPFMKPIHQLAAKGKTEFLRCLLDHPGLDANYINTASPRYGRCYDGDNTERINSFSSYVDGLKEKDLQLMPLLPEKSLDVPRHVPLYYAVVEDRVDTVKFILQRGGMYVEKSITEVPRFADGRGYWFSSLLHLAQENFSIGVVLELQYTPEECASSPSLGILRQHVDDVALSSPNRKPIHVACQKGQEKVFKAAFETVDYNESFYVLRALMFYIARGGSKEMIDIILDNKTFVDQYFVSETFSIEDVAFLLLAEGTSTSLVNSPHGGDTKSRISVLDVAVASGNTEVVEHILKLQPEDSESEDTGDIDADRTFGDLEVNREALELSANLEGEVMRKHNPYDLALDCCRKGHVAVLKNYEDCGKLDLDAIRDNKDRDSILHHAVDHAHMDMVKYLLERGFPVDSTNWYFGETPLQHACSRRPDGSNLERQQKMDIASLLLEKGADPNYVNQEGYTAMDQALDFNDKQMVRFLVDHGFDLGRKNRYGEDYMTRIANI</sequence>
<feature type="repeat" description="ANK" evidence="3">
    <location>
        <begin position="1006"/>
        <end position="1038"/>
    </location>
</feature>
<dbReference type="PROSITE" id="PS00108">
    <property type="entry name" value="PROTEIN_KINASE_ST"/>
    <property type="match status" value="1"/>
</dbReference>
<organism evidence="5 6">
    <name type="scientific">Ceratodon purpureus</name>
    <name type="common">Fire moss</name>
    <name type="synonym">Dicranum purpureum</name>
    <dbReference type="NCBI Taxonomy" id="3225"/>
    <lineage>
        <taxon>Eukaryota</taxon>
        <taxon>Viridiplantae</taxon>
        <taxon>Streptophyta</taxon>
        <taxon>Embryophyta</taxon>
        <taxon>Bryophyta</taxon>
        <taxon>Bryophytina</taxon>
        <taxon>Bryopsida</taxon>
        <taxon>Dicranidae</taxon>
        <taxon>Pseudoditrichales</taxon>
        <taxon>Ditrichaceae</taxon>
        <taxon>Ceratodon</taxon>
    </lineage>
</organism>
<dbReference type="InterPro" id="IPR036770">
    <property type="entry name" value="Ankyrin_rpt-contain_sf"/>
</dbReference>
<dbReference type="SUPFAM" id="SSF48403">
    <property type="entry name" value="Ankyrin repeat"/>
    <property type="match status" value="1"/>
</dbReference>
<gene>
    <name evidence="5" type="ORF">KC19_5G026100</name>
</gene>
<accession>A0A8T0HY71</accession>
<evidence type="ECO:0000256" key="2">
    <source>
        <dbReference type="ARBA" id="ARBA00023043"/>
    </source>
</evidence>
<dbReference type="CDD" id="cd00180">
    <property type="entry name" value="PKc"/>
    <property type="match status" value="1"/>
</dbReference>
<dbReference type="EMBL" id="CM026425">
    <property type="protein sequence ID" value="KAG0575727.1"/>
    <property type="molecule type" value="Genomic_DNA"/>
</dbReference>
<dbReference type="PROSITE" id="PS50088">
    <property type="entry name" value="ANK_REPEAT"/>
    <property type="match status" value="2"/>
</dbReference>
<dbReference type="Gene3D" id="1.10.510.10">
    <property type="entry name" value="Transferase(Phosphotransferase) domain 1"/>
    <property type="match status" value="1"/>
</dbReference>
<dbReference type="PANTHER" id="PTHR24198:SF165">
    <property type="entry name" value="ANKYRIN REPEAT-CONTAINING PROTEIN-RELATED"/>
    <property type="match status" value="1"/>
</dbReference>
<keyword evidence="1" id="KW-0677">Repeat</keyword>
<proteinExistence type="predicted"/>
<dbReference type="InterPro" id="IPR008271">
    <property type="entry name" value="Ser/Thr_kinase_AS"/>
</dbReference>
<dbReference type="SMART" id="SM00248">
    <property type="entry name" value="ANK"/>
    <property type="match status" value="9"/>
</dbReference>